<dbReference type="OrthoDB" id="2563626at2"/>
<organism evidence="5 6">
    <name type="scientific">Pontibacillus chungwhensis BH030062</name>
    <dbReference type="NCBI Taxonomy" id="1385513"/>
    <lineage>
        <taxon>Bacteria</taxon>
        <taxon>Bacillati</taxon>
        <taxon>Bacillota</taxon>
        <taxon>Bacilli</taxon>
        <taxon>Bacillales</taxon>
        <taxon>Bacillaceae</taxon>
        <taxon>Pontibacillus</taxon>
    </lineage>
</organism>
<feature type="domain" description="Fibronectin type-III" evidence="4">
    <location>
        <begin position="556"/>
        <end position="654"/>
    </location>
</feature>
<dbReference type="Gene3D" id="3.20.20.80">
    <property type="entry name" value="Glycosidases"/>
    <property type="match status" value="1"/>
</dbReference>
<evidence type="ECO:0000256" key="1">
    <source>
        <dbReference type="ARBA" id="ARBA00004613"/>
    </source>
</evidence>
<dbReference type="InterPro" id="IPR017853">
    <property type="entry name" value="GH"/>
</dbReference>
<dbReference type="SUPFAM" id="SSF49265">
    <property type="entry name" value="Fibronectin type III"/>
    <property type="match status" value="1"/>
</dbReference>
<evidence type="ECO:0000256" key="3">
    <source>
        <dbReference type="ARBA" id="ARBA00022729"/>
    </source>
</evidence>
<reference evidence="5 6" key="1">
    <citation type="submission" date="2013-08" db="EMBL/GenBank/DDBJ databases">
        <title>Genome of Pontibacillus chungwhensis.</title>
        <authorList>
            <person name="Wang Q."/>
            <person name="Wang G."/>
        </authorList>
    </citation>
    <scope>NUCLEOTIDE SEQUENCE [LARGE SCALE GENOMIC DNA]</scope>
    <source>
        <strain evidence="5 6">BH030062</strain>
    </source>
</reference>
<dbReference type="SUPFAM" id="SSF51445">
    <property type="entry name" value="(Trans)glycosidases"/>
    <property type="match status" value="1"/>
</dbReference>
<dbReference type="Gene3D" id="2.60.40.10">
    <property type="entry name" value="Immunoglobulins"/>
    <property type="match status" value="2"/>
</dbReference>
<evidence type="ECO:0000259" key="4">
    <source>
        <dbReference type="PROSITE" id="PS50853"/>
    </source>
</evidence>
<dbReference type="Proteomes" id="UP000030153">
    <property type="component" value="Unassembled WGS sequence"/>
</dbReference>
<dbReference type="InterPro" id="IPR003961">
    <property type="entry name" value="FN3_dom"/>
</dbReference>
<evidence type="ECO:0000313" key="5">
    <source>
        <dbReference type="EMBL" id="KGP92995.1"/>
    </source>
</evidence>
<dbReference type="EMBL" id="AVBG01000001">
    <property type="protein sequence ID" value="KGP92995.1"/>
    <property type="molecule type" value="Genomic_DNA"/>
</dbReference>
<dbReference type="Pfam" id="PF24517">
    <property type="entry name" value="CBM96"/>
    <property type="match status" value="1"/>
</dbReference>
<evidence type="ECO:0000313" key="6">
    <source>
        <dbReference type="Proteomes" id="UP000030153"/>
    </source>
</evidence>
<dbReference type="InterPro" id="IPR036116">
    <property type="entry name" value="FN3_sf"/>
</dbReference>
<dbReference type="NCBIfam" id="NF033679">
    <property type="entry name" value="DNRLRE_dom"/>
    <property type="match status" value="1"/>
</dbReference>
<dbReference type="Pfam" id="PF17957">
    <property type="entry name" value="Big_7"/>
    <property type="match status" value="1"/>
</dbReference>
<keyword evidence="3" id="KW-0732">Signal</keyword>
<proteinExistence type="predicted"/>
<protein>
    <submittedName>
        <fullName evidence="5">Fibronectin</fullName>
    </submittedName>
</protein>
<dbReference type="STRING" id="1385513.N780_11710"/>
<keyword evidence="6" id="KW-1185">Reference proteome</keyword>
<dbReference type="eggNOG" id="COG4733">
    <property type="taxonomic scope" value="Bacteria"/>
</dbReference>
<name>A0A0A2VHA0_9BACI</name>
<comment type="caution">
    <text evidence="5">The sequence shown here is derived from an EMBL/GenBank/DDBJ whole genome shotgun (WGS) entry which is preliminary data.</text>
</comment>
<dbReference type="InterPro" id="IPR013783">
    <property type="entry name" value="Ig-like_fold"/>
</dbReference>
<sequence>MKNWIQRRHIVFLVLLIPLLFFQGVSPHIGYAESSLTITSHQNGDRLPVDVVRISGSYSAVKNIEVIIDAKTVNKAQLVPNSSESGEWFYDLDTNEIDGSVEIVLKGTSTITRYSTWSEPLLLEVDNNKANTPKVMIQDPKTDTSITKNTKVTVTASGKNDIEAVYIRVNGGEWTLTKKNSDIYTYHLVTLSERDKTYSIEAKAMDSLGNIGLSQTVYVRTGNGRSVDTTPEKQDRAMWIWENASYNLIYNEGSRKVLDAFAKDTTTFNQDAITTLYLGVDRYYGVDMLEDERERVRNFISWAHQKGYKVHALIAGGTKPPHFGAFDRYHEIALREVENIINYNLSSRSEEQFDGVNIDIEPYIASQFKTEKPSLQIQYLNLLEKMMDLKRVSDSSLSMGAAIPNWYDSSPYAENITWGPNLNDGERETKWLSEHIQDILDYISIMDYRDFAEGSNGIIERALDEIEYAVTINKPNSVVIGVETKDIADGGDPELISFREEGRTYMEQELDKVYATMNSSPSFGGIALHHYDTLRYLPSEWSDDGVFWEPPLDTEAPTQVDRQPKALPTSYQSIFIDYGRAYDNGEVEHYAIYRGLTPDFTPDESNLAGESRGLSYVDEGLLADTTYYYKVAAVDVNGNIGPVSAVASATTNQSSLKPLKVEEASIIYSNGKAEVTITVSDLKTGLPVKSNLSGRFEFVSGKVVNGTTNDQGQITFTSETLGTHSGKIGFKINAITAAGYYWASSKDVSYDLQTTWAFERMSESEDAYIRSDSYGDINYGDSPILEVKGLEESFQSYDRKAYIQFSSDPSSLDNLARVTLKFYVDRGISDSEVSSVPLSIYGAVNQEWNEENITWNSQPDSLTFSKVGEVGVSAKGWYQIDLTEWASSLENVHSLTFRLSDDALMDRLVPIQSKENTNAPTLEIRK</sequence>
<dbReference type="CDD" id="cd00063">
    <property type="entry name" value="FN3"/>
    <property type="match status" value="1"/>
</dbReference>
<dbReference type="PROSITE" id="PS50853">
    <property type="entry name" value="FN3"/>
    <property type="match status" value="1"/>
</dbReference>
<dbReference type="RefSeq" id="WP_036779043.1">
    <property type="nucleotide sequence ID" value="NZ_AVBG01000001.1"/>
</dbReference>
<dbReference type="GO" id="GO:0005576">
    <property type="term" value="C:extracellular region"/>
    <property type="evidence" value="ECO:0007669"/>
    <property type="project" value="UniProtKB-SubCell"/>
</dbReference>
<dbReference type="AlphaFoldDB" id="A0A0A2VHA0"/>
<keyword evidence="2" id="KW-0964">Secreted</keyword>
<comment type="subcellular location">
    <subcellularLocation>
        <location evidence="1">Secreted</location>
    </subcellularLocation>
</comment>
<accession>A0A0A2VHA0</accession>
<dbReference type="eggNOG" id="COG2730">
    <property type="taxonomic scope" value="Bacteria"/>
</dbReference>
<gene>
    <name evidence="5" type="ORF">N780_11710</name>
</gene>
<dbReference type="InterPro" id="IPR055372">
    <property type="entry name" value="CBM96"/>
</dbReference>
<evidence type="ECO:0000256" key="2">
    <source>
        <dbReference type="ARBA" id="ARBA00022525"/>
    </source>
</evidence>